<proteinExistence type="predicted"/>
<protein>
    <submittedName>
        <fullName evidence="2">Uncharacterized protein</fullName>
    </submittedName>
</protein>
<dbReference type="PaxDb" id="3635-A0A1U8N7F6"/>
<evidence type="ECO:0000313" key="2">
    <source>
        <dbReference type="RefSeq" id="XP_016735036.1"/>
    </source>
</evidence>
<name>A0A1U8N7F6_GOSHI</name>
<sequence>MCCWEWIRVMHGPNVRNSSHGQNVVYSSHGPNVETHAGPNGVPSFNFVQVDQGDLGSPKPIGVDRVPRFTKPRARVYTRSDPCVGLPRLGDLHASDYSESSVSSSYVNTTQLGSSTGNDDSYIPVRSGTTSWYPDSGASHHACRDVSALRDVTPYSGCRDSGDITDGPHS</sequence>
<accession>A0A1U8N7F6</accession>
<dbReference type="KEGG" id="ghi:107945509"/>
<gene>
    <name evidence="2" type="primary">LOC107945509</name>
</gene>
<dbReference type="GeneID" id="107945509"/>
<dbReference type="RefSeq" id="XP_016735036.1">
    <property type="nucleotide sequence ID" value="XM_016879547.2"/>
</dbReference>
<keyword evidence="1" id="KW-1185">Reference proteome</keyword>
<dbReference type="AlphaFoldDB" id="A0A1U8N7F6"/>
<organism evidence="1 2">
    <name type="scientific">Gossypium hirsutum</name>
    <name type="common">Upland cotton</name>
    <name type="synonym">Gossypium mexicanum</name>
    <dbReference type="NCBI Taxonomy" id="3635"/>
    <lineage>
        <taxon>Eukaryota</taxon>
        <taxon>Viridiplantae</taxon>
        <taxon>Streptophyta</taxon>
        <taxon>Embryophyta</taxon>
        <taxon>Tracheophyta</taxon>
        <taxon>Spermatophyta</taxon>
        <taxon>Magnoliopsida</taxon>
        <taxon>eudicotyledons</taxon>
        <taxon>Gunneridae</taxon>
        <taxon>Pentapetalae</taxon>
        <taxon>rosids</taxon>
        <taxon>malvids</taxon>
        <taxon>Malvales</taxon>
        <taxon>Malvaceae</taxon>
        <taxon>Malvoideae</taxon>
        <taxon>Gossypium</taxon>
    </lineage>
</organism>
<dbReference type="Proteomes" id="UP000818029">
    <property type="component" value="Chromosome D12"/>
</dbReference>
<reference evidence="1" key="1">
    <citation type="journal article" date="2020" name="Nat. Genet.">
        <title>Genomic diversifications of five Gossypium allopolyploid species and their impact on cotton improvement.</title>
        <authorList>
            <person name="Chen Z.J."/>
            <person name="Sreedasyam A."/>
            <person name="Ando A."/>
            <person name="Song Q."/>
            <person name="De Santiago L.M."/>
            <person name="Hulse-Kemp A.M."/>
            <person name="Ding M."/>
            <person name="Ye W."/>
            <person name="Kirkbride R.C."/>
            <person name="Jenkins J."/>
            <person name="Plott C."/>
            <person name="Lovell J."/>
            <person name="Lin Y.M."/>
            <person name="Vaughn R."/>
            <person name="Liu B."/>
            <person name="Simpson S."/>
            <person name="Scheffler B.E."/>
            <person name="Wen L."/>
            <person name="Saski C.A."/>
            <person name="Grover C.E."/>
            <person name="Hu G."/>
            <person name="Conover J.L."/>
            <person name="Carlson J.W."/>
            <person name="Shu S."/>
            <person name="Boston L.B."/>
            <person name="Williams M."/>
            <person name="Peterson D.G."/>
            <person name="McGee K."/>
            <person name="Jones D.C."/>
            <person name="Wendel J.F."/>
            <person name="Stelly D.M."/>
            <person name="Grimwood J."/>
            <person name="Schmutz J."/>
        </authorList>
    </citation>
    <scope>NUCLEOTIDE SEQUENCE [LARGE SCALE GENOMIC DNA]</scope>
    <source>
        <strain evidence="1">cv. TM-1</strain>
    </source>
</reference>
<dbReference type="OrthoDB" id="1019955at2759"/>
<reference evidence="2" key="2">
    <citation type="submission" date="2025-08" db="UniProtKB">
        <authorList>
            <consortium name="RefSeq"/>
        </authorList>
    </citation>
    <scope>IDENTIFICATION</scope>
</reference>
<evidence type="ECO:0000313" key="1">
    <source>
        <dbReference type="Proteomes" id="UP000818029"/>
    </source>
</evidence>